<evidence type="ECO:0000313" key="6">
    <source>
        <dbReference type="Proteomes" id="UP000024332"/>
    </source>
</evidence>
<dbReference type="SUPFAM" id="SSF55931">
    <property type="entry name" value="Glutamine synthetase/guanido kinase"/>
    <property type="match status" value="1"/>
</dbReference>
<evidence type="ECO:0000259" key="4">
    <source>
        <dbReference type="PROSITE" id="PS51987"/>
    </source>
</evidence>
<dbReference type="Pfam" id="PF00120">
    <property type="entry name" value="Gln-synt_C"/>
    <property type="match status" value="1"/>
</dbReference>
<reference evidence="5 6" key="1">
    <citation type="submission" date="2014-03" db="EMBL/GenBank/DDBJ databases">
        <title>Draft genome sequence of the novel thermoacidophilic archaea Acidianus copahuensis ALE1 strain, isolated from Copahue volcanic area in Neuquen Argentina.</title>
        <authorList>
            <person name="Urbieta M.S."/>
            <person name="Rascovan N."/>
            <person name="Castro C."/>
            <person name="Revale S."/>
            <person name="Giaveno M.A."/>
            <person name="Vazquez M.P."/>
            <person name="Donati E.R."/>
        </authorList>
    </citation>
    <scope>NUCLEOTIDE SEQUENCE [LARGE SCALE GENOMIC DNA]</scope>
    <source>
        <strain evidence="5 6">ALE1</strain>
    </source>
</reference>
<protein>
    <submittedName>
        <fullName evidence="5">Glutamine synthetase</fullName>
    </submittedName>
</protein>
<dbReference type="PANTHER" id="PTHR43785:SF12">
    <property type="entry name" value="TYPE-1 GLUTAMINE SYNTHETASE 2"/>
    <property type="match status" value="1"/>
</dbReference>
<sequence length="428" mass="48727">MSKDELLEALKSGRIDYIRVEFIDLLGNVRGRSLRRAEFETITQRDSGISYPESLALLDYKDQPIKDKYEDILAIPDPSTFVAIPYLERTARVLSFLFYPDFTPSPYCSRGILRKAIHKLEEKGYSLQIALEPTFYLIKENEEKLLPADESRAFSPEGLMEEQNFLKDLIKDLESVGIQVKTINKHYGPAQYEIGFEEKEALSAADSLTTSREIIRDVARIYNMYATFMPKPFSDMPGSSMDVYFKLLRKDEKETMTDPNDPKGYGISRVAYSFVAGILDHLGGIMAFASPTINSYKRFREIITPALGGMGSERHFVVRIPSNFREIKSLEFRLADPLANSYLMLSSIIFAGIDGIEKDLDQEIDVATVNIPKSLQESLKRLDEDNVLKFSLGTDLVSAFIDLKKREIESYESYVSDWEVSSYLKAGW</sequence>
<proteinExistence type="inferred from homology"/>
<dbReference type="STRING" id="1160895.CM19_03190"/>
<dbReference type="PANTHER" id="PTHR43785">
    <property type="entry name" value="GAMMA-GLUTAMYLPUTRESCINE SYNTHETASE"/>
    <property type="match status" value="1"/>
</dbReference>
<dbReference type="GO" id="GO:0006542">
    <property type="term" value="P:glutamine biosynthetic process"/>
    <property type="evidence" value="ECO:0007669"/>
    <property type="project" value="InterPro"/>
</dbReference>
<dbReference type="InterPro" id="IPR014746">
    <property type="entry name" value="Gln_synth/guanido_kin_cat_dom"/>
</dbReference>
<comment type="similarity">
    <text evidence="2 3">Belongs to the glutamine synthetase family.</text>
</comment>
<dbReference type="OrthoDB" id="36124at2157"/>
<dbReference type="Gene3D" id="3.30.590.10">
    <property type="entry name" value="Glutamine synthetase/guanido kinase, catalytic domain"/>
    <property type="match status" value="1"/>
</dbReference>
<feature type="domain" description="GS catalytic" evidence="4">
    <location>
        <begin position="109"/>
        <end position="428"/>
    </location>
</feature>
<dbReference type="GO" id="GO:0004356">
    <property type="term" value="F:glutamine synthetase activity"/>
    <property type="evidence" value="ECO:0007669"/>
    <property type="project" value="InterPro"/>
</dbReference>
<evidence type="ECO:0000256" key="3">
    <source>
        <dbReference type="RuleBase" id="RU000384"/>
    </source>
</evidence>
<accession>A0A031LSQ4</accession>
<dbReference type="Gene3D" id="3.10.20.70">
    <property type="entry name" value="Glutamine synthetase, N-terminal domain"/>
    <property type="match status" value="1"/>
</dbReference>
<evidence type="ECO:0000256" key="1">
    <source>
        <dbReference type="ARBA" id="ARBA00022598"/>
    </source>
</evidence>
<keyword evidence="6" id="KW-1185">Reference proteome</keyword>
<dbReference type="InterPro" id="IPR008146">
    <property type="entry name" value="Gln_synth_cat_dom"/>
</dbReference>
<dbReference type="SUPFAM" id="SSF54368">
    <property type="entry name" value="Glutamine synthetase, N-terminal domain"/>
    <property type="match status" value="1"/>
</dbReference>
<dbReference type="InterPro" id="IPR036651">
    <property type="entry name" value="Gln_synt_N_sf"/>
</dbReference>
<dbReference type="PROSITE" id="PS51987">
    <property type="entry name" value="GS_CATALYTIC"/>
    <property type="match status" value="1"/>
</dbReference>
<name>A0A031LSQ4_9CREN</name>
<dbReference type="EMBL" id="JFZT01000019">
    <property type="protein sequence ID" value="EZQ10851.1"/>
    <property type="molecule type" value="Genomic_DNA"/>
</dbReference>
<keyword evidence="1" id="KW-0436">Ligase</keyword>
<organism evidence="5 6">
    <name type="scientific">Candidatus Acidianus copahuensis</name>
    <dbReference type="NCBI Taxonomy" id="1160895"/>
    <lineage>
        <taxon>Archaea</taxon>
        <taxon>Thermoproteota</taxon>
        <taxon>Thermoprotei</taxon>
        <taxon>Sulfolobales</taxon>
        <taxon>Sulfolobaceae</taxon>
        <taxon>Acidianus</taxon>
    </lineage>
</organism>
<dbReference type="SMART" id="SM01230">
    <property type="entry name" value="Gln-synt_C"/>
    <property type="match status" value="1"/>
</dbReference>
<dbReference type="AlphaFoldDB" id="A0A031LSQ4"/>
<evidence type="ECO:0000256" key="2">
    <source>
        <dbReference type="PROSITE-ProRule" id="PRU01331"/>
    </source>
</evidence>
<dbReference type="RefSeq" id="WP_048098949.1">
    <property type="nucleotide sequence ID" value="NZ_JFZT01000019.1"/>
</dbReference>
<evidence type="ECO:0000313" key="5">
    <source>
        <dbReference type="EMBL" id="EZQ10851.1"/>
    </source>
</evidence>
<dbReference type="Proteomes" id="UP000024332">
    <property type="component" value="Unassembled WGS sequence"/>
</dbReference>
<comment type="caution">
    <text evidence="5">The sequence shown here is derived from an EMBL/GenBank/DDBJ whole genome shotgun (WGS) entry which is preliminary data.</text>
</comment>
<gene>
    <name evidence="5" type="ORF">CM19_03190</name>
</gene>